<name>A0A7J7FB28_DICBM</name>
<feature type="signal peptide" evidence="1">
    <location>
        <begin position="1"/>
        <end position="29"/>
    </location>
</feature>
<dbReference type="Proteomes" id="UP000551758">
    <property type="component" value="Unassembled WGS sequence"/>
</dbReference>
<accession>A0A7J7FB28</accession>
<dbReference type="EMBL" id="JACDTQ010000823">
    <property type="protein sequence ID" value="KAF5925147.1"/>
    <property type="molecule type" value="Genomic_DNA"/>
</dbReference>
<feature type="chain" id="PRO_5029791233" evidence="1">
    <location>
        <begin position="30"/>
        <end position="63"/>
    </location>
</feature>
<keyword evidence="3" id="KW-1185">Reference proteome</keyword>
<keyword evidence="1" id="KW-0732">Signal</keyword>
<reference evidence="2 3" key="1">
    <citation type="journal article" date="2020" name="Mol. Biol. Evol.">
        <title>Interspecific Gene Flow and the Evolution of Specialization in Black and White Rhinoceros.</title>
        <authorList>
            <person name="Moodley Y."/>
            <person name="Westbury M.V."/>
            <person name="Russo I.M."/>
            <person name="Gopalakrishnan S."/>
            <person name="Rakotoarivelo A."/>
            <person name="Olsen R.A."/>
            <person name="Prost S."/>
            <person name="Tunstall T."/>
            <person name="Ryder O.A."/>
            <person name="Dalen L."/>
            <person name="Bruford M.W."/>
        </authorList>
    </citation>
    <scope>NUCLEOTIDE SEQUENCE [LARGE SCALE GENOMIC DNA]</scope>
    <source>
        <strain evidence="2">SBR-YM</strain>
        <tissue evidence="2">Skin</tissue>
    </source>
</reference>
<comment type="caution">
    <text evidence="2">The sequence shown here is derived from an EMBL/GenBank/DDBJ whole genome shotgun (WGS) entry which is preliminary data.</text>
</comment>
<evidence type="ECO:0000313" key="3">
    <source>
        <dbReference type="Proteomes" id="UP000551758"/>
    </source>
</evidence>
<evidence type="ECO:0000313" key="2">
    <source>
        <dbReference type="EMBL" id="KAF5925147.1"/>
    </source>
</evidence>
<protein>
    <submittedName>
        <fullName evidence="2">Uncharacterized protein</fullName>
    </submittedName>
</protein>
<proteinExistence type="predicted"/>
<gene>
    <name evidence="2" type="ORF">HPG69_008827</name>
</gene>
<sequence length="63" mass="6756">MKMASSLDYPLLNLLVCFVLVQLLTPCSGQFAVIGPSRPILALVGEYADLSCHLSPVMSAETM</sequence>
<organism evidence="2 3">
    <name type="scientific">Diceros bicornis minor</name>
    <name type="common">South-central black rhinoceros</name>
    <dbReference type="NCBI Taxonomy" id="77932"/>
    <lineage>
        <taxon>Eukaryota</taxon>
        <taxon>Metazoa</taxon>
        <taxon>Chordata</taxon>
        <taxon>Craniata</taxon>
        <taxon>Vertebrata</taxon>
        <taxon>Euteleostomi</taxon>
        <taxon>Mammalia</taxon>
        <taxon>Eutheria</taxon>
        <taxon>Laurasiatheria</taxon>
        <taxon>Perissodactyla</taxon>
        <taxon>Rhinocerotidae</taxon>
        <taxon>Diceros</taxon>
    </lineage>
</organism>
<evidence type="ECO:0000256" key="1">
    <source>
        <dbReference type="SAM" id="SignalP"/>
    </source>
</evidence>
<dbReference type="AlphaFoldDB" id="A0A7J7FB28"/>